<evidence type="ECO:0000313" key="4">
    <source>
        <dbReference type="Proteomes" id="UP000054466"/>
    </source>
</evidence>
<dbReference type="OrthoDB" id="3980126at2759"/>
<dbReference type="GO" id="GO:0046579">
    <property type="term" value="P:positive regulation of Ras protein signal transduction"/>
    <property type="evidence" value="ECO:0007669"/>
    <property type="project" value="TreeGrafter"/>
</dbReference>
<protein>
    <recommendedName>
        <fullName evidence="5">Serine-threonine protein kinase 19</fullName>
    </recommendedName>
</protein>
<dbReference type="VEuPathDB" id="FungiDB:PV07_06148"/>
<proteinExistence type="inferred from homology"/>
<dbReference type="AlphaFoldDB" id="A0A0D2CGY9"/>
<dbReference type="EMBL" id="KN847042">
    <property type="protein sequence ID" value="KIW30403.1"/>
    <property type="molecule type" value="Genomic_DNA"/>
</dbReference>
<dbReference type="GeneID" id="27345342"/>
<feature type="region of interest" description="Disordered" evidence="2">
    <location>
        <begin position="1"/>
        <end position="21"/>
    </location>
</feature>
<gene>
    <name evidence="3" type="ORF">PV07_06148</name>
</gene>
<reference evidence="3 4" key="1">
    <citation type="submission" date="2015-01" db="EMBL/GenBank/DDBJ databases">
        <title>The Genome Sequence of Cladophialophora immunda CBS83496.</title>
        <authorList>
            <consortium name="The Broad Institute Genomics Platform"/>
            <person name="Cuomo C."/>
            <person name="de Hoog S."/>
            <person name="Gorbushina A."/>
            <person name="Stielow B."/>
            <person name="Teixiera M."/>
            <person name="Abouelleil A."/>
            <person name="Chapman S.B."/>
            <person name="Priest M."/>
            <person name="Young S.K."/>
            <person name="Wortman J."/>
            <person name="Nusbaum C."/>
            <person name="Birren B."/>
        </authorList>
    </citation>
    <scope>NUCLEOTIDE SEQUENCE [LARGE SCALE GENOMIC DNA]</scope>
    <source>
        <strain evidence="3 4">CBS 83496</strain>
    </source>
</reference>
<feature type="compositionally biased region" description="Acidic residues" evidence="2">
    <location>
        <begin position="78"/>
        <end position="90"/>
    </location>
</feature>
<organism evidence="3 4">
    <name type="scientific">Cladophialophora immunda</name>
    <dbReference type="NCBI Taxonomy" id="569365"/>
    <lineage>
        <taxon>Eukaryota</taxon>
        <taxon>Fungi</taxon>
        <taxon>Dikarya</taxon>
        <taxon>Ascomycota</taxon>
        <taxon>Pezizomycotina</taxon>
        <taxon>Eurotiomycetes</taxon>
        <taxon>Chaetothyriomycetidae</taxon>
        <taxon>Chaetothyriales</taxon>
        <taxon>Herpotrichiellaceae</taxon>
        <taxon>Cladophialophora</taxon>
    </lineage>
</organism>
<dbReference type="Pfam" id="PF10494">
    <property type="entry name" value="Stk19"/>
    <property type="match status" value="1"/>
</dbReference>
<dbReference type="PANTHER" id="PTHR15243">
    <property type="entry name" value="SERINE/THREONINE-PROTEIN KINASE 19"/>
    <property type="match status" value="1"/>
</dbReference>
<dbReference type="Proteomes" id="UP000054466">
    <property type="component" value="Unassembled WGS sequence"/>
</dbReference>
<comment type="similarity">
    <text evidence="1">Belongs to the STK19 family.</text>
</comment>
<accession>A0A0D2CGY9</accession>
<evidence type="ECO:0000256" key="1">
    <source>
        <dbReference type="ARBA" id="ARBA00093458"/>
    </source>
</evidence>
<dbReference type="HOGENOM" id="CLU_036328_0_0_1"/>
<keyword evidence="4" id="KW-1185">Reference proteome</keyword>
<dbReference type="InterPro" id="IPR018865">
    <property type="entry name" value="STK19-like"/>
</dbReference>
<name>A0A0D2CGY9_9EURO</name>
<dbReference type="RefSeq" id="XP_016250619.1">
    <property type="nucleotide sequence ID" value="XM_016393100.1"/>
</dbReference>
<evidence type="ECO:0000313" key="3">
    <source>
        <dbReference type="EMBL" id="KIW30403.1"/>
    </source>
</evidence>
<feature type="region of interest" description="Disordered" evidence="2">
    <location>
        <begin position="42"/>
        <end position="93"/>
    </location>
</feature>
<evidence type="ECO:0000256" key="2">
    <source>
        <dbReference type="SAM" id="MobiDB-lite"/>
    </source>
</evidence>
<dbReference type="PANTHER" id="PTHR15243:SF0">
    <property type="entry name" value="SERINE_THREONINE-PROTEIN KINASE 19"/>
    <property type="match status" value="1"/>
</dbReference>
<feature type="compositionally biased region" description="Pro residues" evidence="2">
    <location>
        <begin position="11"/>
        <end position="21"/>
    </location>
</feature>
<evidence type="ECO:0008006" key="5">
    <source>
        <dbReference type="Google" id="ProtNLM"/>
    </source>
</evidence>
<sequence>MHLALRDFSLPPLPPPDPIYPTSPPSVVMPLYVTAAHSSRVKKPAKRPALSHSSSASFANLPRTKPSIRKAKSLPAAIDDELDEGEDGEEDRLIPSGKVLSTVSIESAKDVLTAVQYARASMFAALPERAGMNSVRIAAVLNFQRNMPAIVSLAHVHALVAASSKTEREIAALQNAGKLRKIKVTGRGNDISGLSEVLITMQDLQALLERSDVAPDARADFCDVLRRYPRAASIPSQELPAPHVAALTRTGFLVSSSLAGSRNLSLAGSSLVSMPKVSRAASGSSGAVGGDAAFENLGGVGAARRSKSSFHHAQGSQEGELALSVPNIGPYLRLLQSGRTHLLQLLGRSKYKEAPLYLLRERWDGAVDSESRVSTAKQIRGEFSEVMPAKTKKWKDLYGLNFDWVLEECLGAGLIELFETRSVGLGVRALT</sequence>